<name>A0A024CHN6_9SYNE</name>
<organism evidence="8">
    <name type="scientific">uncultured Synechococcus sp</name>
    <dbReference type="NCBI Taxonomy" id="154535"/>
    <lineage>
        <taxon>Bacteria</taxon>
        <taxon>Bacillati</taxon>
        <taxon>Cyanobacteriota</taxon>
        <taxon>Cyanophyceae</taxon>
        <taxon>Synechococcales</taxon>
        <taxon>Synechococcaceae</taxon>
        <taxon>Synechococcus</taxon>
        <taxon>environmental samples</taxon>
    </lineage>
</organism>
<dbReference type="Gene3D" id="3.40.1500.20">
    <property type="match status" value="1"/>
</dbReference>
<keyword evidence="5 7" id="KW-0560">Oxidoreductase</keyword>
<evidence type="ECO:0000256" key="3">
    <source>
        <dbReference type="ARBA" id="ARBA00012714"/>
    </source>
</evidence>
<dbReference type="PANTHER" id="PTHR34557">
    <property type="entry name" value="PHYTOCHROMOBILIN:FERREDOXIN OXIDOREDUCTASE, CHLOROPLASTIC"/>
    <property type="match status" value="1"/>
</dbReference>
<evidence type="ECO:0000256" key="4">
    <source>
        <dbReference type="ARBA" id="ARBA00019573"/>
    </source>
</evidence>
<accession>A0A024CHN6</accession>
<evidence type="ECO:0000256" key="6">
    <source>
        <dbReference type="ARBA" id="ARBA00047750"/>
    </source>
</evidence>
<dbReference type="PANTHER" id="PTHR34557:SF1">
    <property type="entry name" value="PHYTOCHROMOBILIN:FERREDOXIN OXIDOREDUCTASE, CHLOROPLASTIC"/>
    <property type="match status" value="1"/>
</dbReference>
<evidence type="ECO:0000256" key="1">
    <source>
        <dbReference type="ARBA" id="ARBA00003349"/>
    </source>
</evidence>
<dbReference type="GO" id="GO:0050618">
    <property type="term" value="F:phycoerythrobilin:ferredoxin oxidoreductase activity"/>
    <property type="evidence" value="ECO:0007669"/>
    <property type="project" value="UniProtKB-UniRule"/>
</dbReference>
<dbReference type="NCBIfam" id="NF009722">
    <property type="entry name" value="PRK13249.1"/>
    <property type="match status" value="1"/>
</dbReference>
<protein>
    <recommendedName>
        <fullName evidence="4 7">Phycoerythrobilin:ferredoxin oxidoreductase</fullName>
        <ecNumber evidence="3 7">1.3.7.3</ecNumber>
    </recommendedName>
</protein>
<evidence type="ECO:0000256" key="2">
    <source>
        <dbReference type="ARBA" id="ARBA00006908"/>
    </source>
</evidence>
<evidence type="ECO:0000313" key="8">
    <source>
        <dbReference type="EMBL" id="AHZ34103.1"/>
    </source>
</evidence>
<sequence length="257" mass="29143">MMIQRLKSTDPVNIEGWSWQPFLEDAVKRLEGLNIEPYPVADRFLQREDQTGSKSKPISVTTATWACKTEKFRQVRAACVSAGSAASVLNFVINPNSSYDLPFFGGDLVTLPSGHLLALDLQPAIKTDDVHTAHVWNRLIPIFERWRDQLPYGGPIPEEAQPFFSPGFLWTRLPLGEEGDDLIQSIVRPAFNEYLDLYLELAASAERVATERSDVLLQGQRKYTDYRAEKDPARGMLTRFHGSEWTEAYIHTVLFDL</sequence>
<comment type="similarity">
    <text evidence="2 7">Belongs to the HY2 family.</text>
</comment>
<dbReference type="InterPro" id="IPR022827">
    <property type="entry name" value="Phycoerythrobilin_Fdx_Rdtase"/>
</dbReference>
<dbReference type="AlphaFoldDB" id="A0A024CHN6"/>
<comment type="function">
    <text evidence="1 7">Catalyzes the two-electron reduction of the C2 and C3(1) diene system of 15,16-dihydrobiliverdin.</text>
</comment>
<evidence type="ECO:0000256" key="7">
    <source>
        <dbReference type="HAMAP-Rule" id="MF_00793"/>
    </source>
</evidence>
<comment type="catalytic activity">
    <reaction evidence="6 7">
        <text>(3Z)-phycoerythrobilin + oxidized 2[4Fe-4S]-[ferredoxin] = 15,16-dihydrobiliverdin + reduced 2[4Fe-4S]-[ferredoxin] + 2 H(+)</text>
        <dbReference type="Rhea" id="RHEA:22092"/>
        <dbReference type="Rhea" id="RHEA-COMP:10002"/>
        <dbReference type="Rhea" id="RHEA-COMP:10004"/>
        <dbReference type="ChEBI" id="CHEBI:15378"/>
        <dbReference type="ChEBI" id="CHEBI:33722"/>
        <dbReference type="ChEBI" id="CHEBI:33723"/>
        <dbReference type="ChEBI" id="CHEBI:57438"/>
        <dbReference type="ChEBI" id="CHEBI:57899"/>
        <dbReference type="EC" id="1.3.7.3"/>
    </reaction>
</comment>
<dbReference type="EMBL" id="KF846556">
    <property type="protein sequence ID" value="AHZ34103.1"/>
    <property type="molecule type" value="Genomic_DNA"/>
</dbReference>
<dbReference type="GO" id="GO:0050897">
    <property type="term" value="F:cobalt ion binding"/>
    <property type="evidence" value="ECO:0007669"/>
    <property type="project" value="InterPro"/>
</dbReference>
<dbReference type="EC" id="1.3.7.3" evidence="3 7"/>
<dbReference type="GO" id="GO:0010024">
    <property type="term" value="P:phytochromobilin biosynthetic process"/>
    <property type="evidence" value="ECO:0007669"/>
    <property type="project" value="InterPro"/>
</dbReference>
<proteinExistence type="inferred from homology"/>
<dbReference type="HAMAP" id="MF_00793">
    <property type="entry name" value="PebB"/>
    <property type="match status" value="1"/>
</dbReference>
<gene>
    <name evidence="7 8" type="primary">pebB</name>
</gene>
<dbReference type="Pfam" id="PF05996">
    <property type="entry name" value="Fe_bilin_red"/>
    <property type="match status" value="1"/>
</dbReference>
<dbReference type="InterPro" id="IPR009249">
    <property type="entry name" value="Ferredoxin-dep_bilin_Rdtase"/>
</dbReference>
<evidence type="ECO:0000256" key="5">
    <source>
        <dbReference type="ARBA" id="ARBA00023002"/>
    </source>
</evidence>
<reference evidence="8" key="1">
    <citation type="journal article" date="2014" name="FEMS Microbiol. Ecol.">
        <title>Development of a targeted metagenomic approach to study a genomic region involved in light harvesting in marine Synechococcus.</title>
        <authorList>
            <person name="Humily F."/>
            <person name="Farrant G.K."/>
            <person name="Marie D."/>
            <person name="Perennou M."/>
            <person name="Mazard S."/>
            <person name="Labadie K."/>
            <person name="Aury J.-M."/>
            <person name="Wincker P."/>
            <person name="Nicolas Segui A."/>
            <person name="Scanlan D.J."/>
            <person name="Garczarek L."/>
        </authorList>
    </citation>
    <scope>NUCLEOTIDE SEQUENCE</scope>
</reference>